<sequence length="178" mass="20296">MGLEIERKFLVRGDGWRHAAQRVVPMAQGYLNDVGMVDRGDMRASVRVRIEGDQAFLNIKSRELGARRQEFEYPIPLEDAHALLALCVGGLVVKRRHYVEHAGRVWEIDEFEGDNAGLVVAEIELEDVQATFEKPDWLGPEVTDVPRYYNLALASRPFSQWRDEERQANDVKDAPTCC</sequence>
<dbReference type="SUPFAM" id="SSF55154">
    <property type="entry name" value="CYTH-like phosphatases"/>
    <property type="match status" value="1"/>
</dbReference>
<dbReference type="SMART" id="SM01118">
    <property type="entry name" value="CYTH"/>
    <property type="match status" value="1"/>
</dbReference>
<feature type="domain" description="CYTH" evidence="2">
    <location>
        <begin position="2"/>
        <end position="155"/>
    </location>
</feature>
<dbReference type="AlphaFoldDB" id="A0A1M4WU59"/>
<dbReference type="InterPro" id="IPR012042">
    <property type="entry name" value="NeuTTM/CthTTM-like"/>
</dbReference>
<dbReference type="STRING" id="213588.SAMN02745204_01258"/>
<evidence type="ECO:0000313" key="4">
    <source>
        <dbReference type="Proteomes" id="UP000242857"/>
    </source>
</evidence>
<name>A0A1M4WU59_9GAMM</name>
<accession>A0A1M4WU59</accession>
<dbReference type="OrthoDB" id="9805588at2"/>
<dbReference type="PROSITE" id="PS51707">
    <property type="entry name" value="CYTH"/>
    <property type="match status" value="1"/>
</dbReference>
<dbReference type="CDD" id="cd07891">
    <property type="entry name" value="CYTH-like_CthTTM-like_1"/>
    <property type="match status" value="1"/>
</dbReference>
<gene>
    <name evidence="3" type="ORF">SAMN02745204_01258</name>
</gene>
<organism evidence="3 4">
    <name type="scientific">Thermomonas hydrothermalis</name>
    <dbReference type="NCBI Taxonomy" id="213588"/>
    <lineage>
        <taxon>Bacteria</taxon>
        <taxon>Pseudomonadati</taxon>
        <taxon>Pseudomonadota</taxon>
        <taxon>Gammaproteobacteria</taxon>
        <taxon>Lysobacterales</taxon>
        <taxon>Lysobacteraceae</taxon>
        <taxon>Thermomonas</taxon>
    </lineage>
</organism>
<evidence type="ECO:0000256" key="1">
    <source>
        <dbReference type="PIRSR" id="PIRSR016487-1"/>
    </source>
</evidence>
<dbReference type="InterPro" id="IPR023577">
    <property type="entry name" value="CYTH_domain"/>
</dbReference>
<dbReference type="PANTHER" id="PTHR40114">
    <property type="entry name" value="SLR0698 PROTEIN"/>
    <property type="match status" value="1"/>
</dbReference>
<reference evidence="4" key="1">
    <citation type="submission" date="2016-11" db="EMBL/GenBank/DDBJ databases">
        <authorList>
            <person name="Varghese N."/>
            <person name="Submissions S."/>
        </authorList>
    </citation>
    <scope>NUCLEOTIDE SEQUENCE [LARGE SCALE GENOMIC DNA]</scope>
    <source>
        <strain evidence="4">DSM 14834</strain>
    </source>
</reference>
<evidence type="ECO:0000259" key="2">
    <source>
        <dbReference type="PROSITE" id="PS51707"/>
    </source>
</evidence>
<dbReference type="EMBL" id="FQUK01000017">
    <property type="protein sequence ID" value="SHE84735.1"/>
    <property type="molecule type" value="Genomic_DNA"/>
</dbReference>
<keyword evidence="4" id="KW-1185">Reference proteome</keyword>
<dbReference type="PANTHER" id="PTHR40114:SF1">
    <property type="entry name" value="SLR0698 PROTEIN"/>
    <property type="match status" value="1"/>
</dbReference>
<evidence type="ECO:0000313" key="3">
    <source>
        <dbReference type="EMBL" id="SHE84735.1"/>
    </source>
</evidence>
<dbReference type="Pfam" id="PF01928">
    <property type="entry name" value="CYTH"/>
    <property type="match status" value="1"/>
</dbReference>
<feature type="active site" description="Proton acceptor" evidence="1">
    <location>
        <position position="30"/>
    </location>
</feature>
<dbReference type="Gene3D" id="2.40.320.10">
    <property type="entry name" value="Hypothetical Protein Pfu-838710-001"/>
    <property type="match status" value="1"/>
</dbReference>
<dbReference type="RefSeq" id="WP_072755762.1">
    <property type="nucleotide sequence ID" value="NZ_FQUK01000017.1"/>
</dbReference>
<dbReference type="Proteomes" id="UP000242857">
    <property type="component" value="Unassembled WGS sequence"/>
</dbReference>
<proteinExistence type="predicted"/>
<protein>
    <submittedName>
        <fullName evidence="3">Adenylate cyclase</fullName>
    </submittedName>
</protein>
<dbReference type="PIRSF" id="PIRSF016487">
    <property type="entry name" value="CYTH_UCP016487"/>
    <property type="match status" value="1"/>
</dbReference>
<dbReference type="InterPro" id="IPR033469">
    <property type="entry name" value="CYTH-like_dom_sf"/>
</dbReference>